<accession>A0A0D3IRM7</accession>
<dbReference type="RefSeq" id="XP_005766341.1">
    <property type="nucleotide sequence ID" value="XM_005766284.1"/>
</dbReference>
<reference evidence="2" key="1">
    <citation type="journal article" date="2013" name="Nature">
        <title>Pan genome of the phytoplankton Emiliania underpins its global distribution.</title>
        <authorList>
            <person name="Read B.A."/>
            <person name="Kegel J."/>
            <person name="Klute M.J."/>
            <person name="Kuo A."/>
            <person name="Lefebvre S.C."/>
            <person name="Maumus F."/>
            <person name="Mayer C."/>
            <person name="Miller J."/>
            <person name="Monier A."/>
            <person name="Salamov A."/>
            <person name="Young J."/>
            <person name="Aguilar M."/>
            <person name="Claverie J.M."/>
            <person name="Frickenhaus S."/>
            <person name="Gonzalez K."/>
            <person name="Herman E.K."/>
            <person name="Lin Y.C."/>
            <person name="Napier J."/>
            <person name="Ogata H."/>
            <person name="Sarno A.F."/>
            <person name="Shmutz J."/>
            <person name="Schroeder D."/>
            <person name="de Vargas C."/>
            <person name="Verret F."/>
            <person name="von Dassow P."/>
            <person name="Valentin K."/>
            <person name="Van de Peer Y."/>
            <person name="Wheeler G."/>
            <person name="Dacks J.B."/>
            <person name="Delwiche C.F."/>
            <person name="Dyhrman S.T."/>
            <person name="Glockner G."/>
            <person name="John U."/>
            <person name="Richards T."/>
            <person name="Worden A.Z."/>
            <person name="Zhang X."/>
            <person name="Grigoriev I.V."/>
            <person name="Allen A.E."/>
            <person name="Bidle K."/>
            <person name="Borodovsky M."/>
            <person name="Bowler C."/>
            <person name="Brownlee C."/>
            <person name="Cock J.M."/>
            <person name="Elias M."/>
            <person name="Gladyshev V.N."/>
            <person name="Groth M."/>
            <person name="Guda C."/>
            <person name="Hadaegh A."/>
            <person name="Iglesias-Rodriguez M.D."/>
            <person name="Jenkins J."/>
            <person name="Jones B.M."/>
            <person name="Lawson T."/>
            <person name="Leese F."/>
            <person name="Lindquist E."/>
            <person name="Lobanov A."/>
            <person name="Lomsadze A."/>
            <person name="Malik S.B."/>
            <person name="Marsh M.E."/>
            <person name="Mackinder L."/>
            <person name="Mock T."/>
            <person name="Mueller-Roeber B."/>
            <person name="Pagarete A."/>
            <person name="Parker M."/>
            <person name="Probert I."/>
            <person name="Quesneville H."/>
            <person name="Raines C."/>
            <person name="Rensing S.A."/>
            <person name="Riano-Pachon D.M."/>
            <person name="Richier S."/>
            <person name="Rokitta S."/>
            <person name="Shiraiwa Y."/>
            <person name="Soanes D.M."/>
            <person name="van der Giezen M."/>
            <person name="Wahlund T.M."/>
            <person name="Williams B."/>
            <person name="Wilson W."/>
            <person name="Wolfe G."/>
            <person name="Wurch L.L."/>
        </authorList>
    </citation>
    <scope>NUCLEOTIDE SEQUENCE</scope>
</reference>
<dbReference type="HOGENOM" id="CLU_995578_0_0_1"/>
<organism evidence="1 2">
    <name type="scientific">Emiliania huxleyi (strain CCMP1516)</name>
    <dbReference type="NCBI Taxonomy" id="280463"/>
    <lineage>
        <taxon>Eukaryota</taxon>
        <taxon>Haptista</taxon>
        <taxon>Haptophyta</taxon>
        <taxon>Prymnesiophyceae</taxon>
        <taxon>Isochrysidales</taxon>
        <taxon>Noelaerhabdaceae</taxon>
        <taxon>Emiliania</taxon>
    </lineage>
</organism>
<sequence>MAAKALSLRCVGFCGVDDSVEPLLLRAVSLAHPWVEWGVLFRPELAGTPRYASEGWLAALAEANTAAADGSGRPMRLAGHLCASRVDELLRGDATFVSAVAKQVGFGRFQINATAANGVDVGAFATPEGADACTAAIAAVCAACPHLEFILQCNVQTRPLWERIWGRAGAARCSGTLSEAPPNLSLLYDDSMGLGVSCTAWQPPREGVQCGYAGGLSPSNLKSQLTAIGQVADGRPLWVDMESSLRCKTGDGRDVFDANRAVACVRVVGELLGAGVRAAA</sequence>
<dbReference type="EnsemblProtists" id="EOD13912">
    <property type="protein sequence ID" value="EOD13912"/>
    <property type="gene ID" value="EMIHUDRAFT_103749"/>
</dbReference>
<name>A0A0D3IRM7_EMIH1</name>
<dbReference type="Proteomes" id="UP000013827">
    <property type="component" value="Unassembled WGS sequence"/>
</dbReference>
<evidence type="ECO:0008006" key="3">
    <source>
        <dbReference type="Google" id="ProtNLM"/>
    </source>
</evidence>
<protein>
    <recommendedName>
        <fullName evidence="3">Phosphoribosylanthranilate isomerase</fullName>
    </recommendedName>
</protein>
<dbReference type="GeneID" id="17259938"/>
<dbReference type="eggNOG" id="ENOG502S03P">
    <property type="taxonomic scope" value="Eukaryota"/>
</dbReference>
<keyword evidence="2" id="KW-1185">Reference proteome</keyword>
<dbReference type="PaxDb" id="2903-EOD13912"/>
<proteinExistence type="predicted"/>
<reference evidence="1" key="2">
    <citation type="submission" date="2024-10" db="UniProtKB">
        <authorList>
            <consortium name="EnsemblProtists"/>
        </authorList>
    </citation>
    <scope>IDENTIFICATION</scope>
</reference>
<evidence type="ECO:0000313" key="2">
    <source>
        <dbReference type="Proteomes" id="UP000013827"/>
    </source>
</evidence>
<dbReference type="AlphaFoldDB" id="A0A0D3IRM7"/>
<dbReference type="OMA" id="WVDMESS"/>
<dbReference type="KEGG" id="ehx:EMIHUDRAFT_103749"/>
<evidence type="ECO:0000313" key="1">
    <source>
        <dbReference type="EnsemblProtists" id="EOD13912"/>
    </source>
</evidence>